<reference evidence="4" key="1">
    <citation type="submission" date="2020-12" db="EMBL/GenBank/DDBJ databases">
        <title>Genomic characterization of non-nitrogen-fixing Frankia strains.</title>
        <authorList>
            <person name="Carlos-Shanley C."/>
            <person name="Guerra T."/>
            <person name="Hahn D."/>
        </authorList>
    </citation>
    <scope>NUCLEOTIDE SEQUENCE</scope>
    <source>
        <strain evidence="4">CN6</strain>
    </source>
</reference>
<dbReference type="AlphaFoldDB" id="A0A937RJV4"/>
<protein>
    <submittedName>
        <fullName evidence="4">S9 family peptidase</fullName>
    </submittedName>
</protein>
<dbReference type="InterPro" id="IPR002470">
    <property type="entry name" value="Peptidase_S9A"/>
</dbReference>
<feature type="domain" description="Peptidase S9 prolyl oligopeptidase catalytic" evidence="3">
    <location>
        <begin position="535"/>
        <end position="733"/>
    </location>
</feature>
<dbReference type="RefSeq" id="WP_203002409.1">
    <property type="nucleotide sequence ID" value="NZ_JADWYU010000097.1"/>
</dbReference>
<proteinExistence type="predicted"/>
<dbReference type="InterPro" id="IPR011042">
    <property type="entry name" value="6-blade_b-propeller_TolB-like"/>
</dbReference>
<dbReference type="InterPro" id="IPR001375">
    <property type="entry name" value="Peptidase_S9_cat"/>
</dbReference>
<dbReference type="GO" id="GO:0006508">
    <property type="term" value="P:proteolysis"/>
    <property type="evidence" value="ECO:0007669"/>
    <property type="project" value="InterPro"/>
</dbReference>
<evidence type="ECO:0000256" key="2">
    <source>
        <dbReference type="SAM" id="MobiDB-lite"/>
    </source>
</evidence>
<dbReference type="Pfam" id="PF00326">
    <property type="entry name" value="Peptidase_S9"/>
    <property type="match status" value="1"/>
</dbReference>
<dbReference type="InterPro" id="IPR029058">
    <property type="entry name" value="AB_hydrolase_fold"/>
</dbReference>
<keyword evidence="1" id="KW-0378">Hydrolase</keyword>
<dbReference type="EMBL" id="JAEACQ010000278">
    <property type="protein sequence ID" value="MBL7631602.1"/>
    <property type="molecule type" value="Genomic_DNA"/>
</dbReference>
<dbReference type="Proteomes" id="UP000604475">
    <property type="component" value="Unassembled WGS sequence"/>
</dbReference>
<dbReference type="Gene3D" id="3.40.50.1820">
    <property type="entry name" value="alpha/beta hydrolase"/>
    <property type="match status" value="1"/>
</dbReference>
<dbReference type="SUPFAM" id="SSF82171">
    <property type="entry name" value="DPP6 N-terminal domain-like"/>
    <property type="match status" value="1"/>
</dbReference>
<evidence type="ECO:0000259" key="3">
    <source>
        <dbReference type="Pfam" id="PF00326"/>
    </source>
</evidence>
<dbReference type="GO" id="GO:0004252">
    <property type="term" value="F:serine-type endopeptidase activity"/>
    <property type="evidence" value="ECO:0007669"/>
    <property type="project" value="InterPro"/>
</dbReference>
<evidence type="ECO:0000256" key="1">
    <source>
        <dbReference type="ARBA" id="ARBA00022801"/>
    </source>
</evidence>
<keyword evidence="5" id="KW-1185">Reference proteome</keyword>
<evidence type="ECO:0000313" key="4">
    <source>
        <dbReference type="EMBL" id="MBL7631602.1"/>
    </source>
</evidence>
<evidence type="ECO:0000313" key="5">
    <source>
        <dbReference type="Proteomes" id="UP000604475"/>
    </source>
</evidence>
<gene>
    <name evidence="4" type="ORF">I7412_31480</name>
</gene>
<dbReference type="SUPFAM" id="SSF53474">
    <property type="entry name" value="alpha/beta-Hydrolases"/>
    <property type="match status" value="1"/>
</dbReference>
<dbReference type="PANTHER" id="PTHR42776">
    <property type="entry name" value="SERINE PEPTIDASE S9 FAMILY MEMBER"/>
    <property type="match status" value="1"/>
</dbReference>
<dbReference type="PRINTS" id="PR00862">
    <property type="entry name" value="PROLIGOPTASE"/>
</dbReference>
<comment type="caution">
    <text evidence="4">The sequence shown here is derived from an EMBL/GenBank/DDBJ whole genome shotgun (WGS) entry which is preliminary data.</text>
</comment>
<dbReference type="Gene3D" id="2.120.10.30">
    <property type="entry name" value="TolB, C-terminal domain"/>
    <property type="match status" value="1"/>
</dbReference>
<name>A0A937RJV4_9ACTN</name>
<feature type="region of interest" description="Disordered" evidence="2">
    <location>
        <begin position="1"/>
        <end position="23"/>
    </location>
</feature>
<dbReference type="PANTHER" id="PTHR42776:SF27">
    <property type="entry name" value="DIPEPTIDYL PEPTIDASE FAMILY MEMBER 6"/>
    <property type="match status" value="1"/>
</dbReference>
<accession>A0A937RJV4</accession>
<sequence>MQDDLFPPSVPVQAGPVDAGLVGDEPARPMWGRAEAAGLRTAGAETARGAPPWTGPGDDPFVVPGVWAPSLGPGGSLAFVSDRDGAPAPWAWEPAGQAGRGWVQERVDAGPGFARAVSWSPDGAWLAVEVAPGGGELHEVRVVRRGRPGWRRLAGGPAGAASAVSAEAGSAEVATAGTEAVRTEASGTEASGAAGLAGRRAGTSAALGPWTPGGDRLVVCESLASGHTEALLVDPATGGRERVATGVALVVCDARARRDGAGYLLLVRTGSRGRRRLLLVDTAASTSVPVLAGEATVAAGRFGPGGTSLLVTTNAGRDRVALFRLPLAEPARAGDPIVPRTRQEPVPLVGRELVPLAGRDDADLEFCAVMPGKRSAVLGWNAAGRTELSLLDLDSGFASPLPAPPRPVATALLVVPSGEILLALAGPGVRGELWTLDPAAPDGYRLVVAASPRPGAVPPAPPRPGAVLPAQRATTEGAAAVLGAPAAVTFPGHGGLELSGWLHLPAGRTGPGPAFIYLHGGPESQERPGYQPLLAALAARGVAVLAPNVRGSTGYGQAFERADDLAGRFDAIADVAACHAFLVAAGVADPARVGVGGRSYGGYLTLAALVTYPELFGAGVDICGMADLETFYADTEPWIAASAVSKYGHPATDRALLRDLSPLHRTDALAAPLLVVHGANDTNVGVREAVQVVAAARARGVECRFLLFEGEGHELAVDANVARFVRETADWLAGRLVLADAPAAVEGASSGGEADIAGLRIG</sequence>
<organism evidence="4 5">
    <name type="scientific">Frankia nepalensis</name>
    <dbReference type="NCBI Taxonomy" id="1836974"/>
    <lineage>
        <taxon>Bacteria</taxon>
        <taxon>Bacillati</taxon>
        <taxon>Actinomycetota</taxon>
        <taxon>Actinomycetes</taxon>
        <taxon>Frankiales</taxon>
        <taxon>Frankiaceae</taxon>
        <taxon>Frankia</taxon>
    </lineage>
</organism>